<feature type="region of interest" description="Disordered" evidence="8">
    <location>
        <begin position="366"/>
        <end position="450"/>
    </location>
</feature>
<keyword evidence="4 7" id="KW-0963">Cytoplasm</keyword>
<dbReference type="OrthoDB" id="21629at2759"/>
<evidence type="ECO:0000256" key="2">
    <source>
        <dbReference type="ARBA" id="ARBA00007112"/>
    </source>
</evidence>
<dbReference type="PANTHER" id="PTHR23075">
    <property type="entry name" value="PUTATIVE ATP-ASE"/>
    <property type="match status" value="1"/>
</dbReference>
<feature type="region of interest" description="Disordered" evidence="8">
    <location>
        <begin position="154"/>
        <end position="282"/>
    </location>
</feature>
<feature type="compositionally biased region" description="Basic and acidic residues" evidence="8">
    <location>
        <begin position="649"/>
        <end position="780"/>
    </location>
</feature>
<accession>A0A0F4Z721</accession>
<protein>
    <recommendedName>
        <fullName evidence="3 7">Stress response protein NST1</fullName>
    </recommendedName>
</protein>
<evidence type="ECO:0000313" key="9">
    <source>
        <dbReference type="EMBL" id="KKA26302.1"/>
    </source>
</evidence>
<dbReference type="Pfam" id="PF13945">
    <property type="entry name" value="NST1"/>
    <property type="match status" value="1"/>
</dbReference>
<feature type="region of interest" description="Disordered" evidence="8">
    <location>
        <begin position="820"/>
        <end position="855"/>
    </location>
</feature>
<dbReference type="PANTHER" id="PTHR23075:SF0">
    <property type="entry name" value="ATPASE FAMILY AAA DOMAIN-CONTAINING PROTEIN 3"/>
    <property type="match status" value="1"/>
</dbReference>
<feature type="region of interest" description="Disordered" evidence="8">
    <location>
        <begin position="494"/>
        <end position="577"/>
    </location>
</feature>
<proteinExistence type="inferred from homology"/>
<evidence type="ECO:0000256" key="5">
    <source>
        <dbReference type="ARBA" id="ARBA00023016"/>
    </source>
</evidence>
<feature type="compositionally biased region" description="Basic residues" evidence="8">
    <location>
        <begin position="240"/>
        <end position="275"/>
    </location>
</feature>
<feature type="compositionally biased region" description="Acidic residues" evidence="8">
    <location>
        <begin position="408"/>
        <end position="438"/>
    </location>
</feature>
<feature type="compositionally biased region" description="Basic residues" evidence="8">
    <location>
        <begin position="200"/>
        <end position="211"/>
    </location>
</feature>
<feature type="compositionally biased region" description="Basic and acidic residues" evidence="8">
    <location>
        <begin position="567"/>
        <end position="577"/>
    </location>
</feature>
<feature type="compositionally biased region" description="Basic and acidic residues" evidence="8">
    <location>
        <begin position="85"/>
        <end position="96"/>
    </location>
</feature>
<feature type="compositionally biased region" description="Polar residues" evidence="8">
    <location>
        <begin position="156"/>
        <end position="199"/>
    </location>
</feature>
<comment type="caution">
    <text evidence="9">The sequence shown here is derived from an EMBL/GenBank/DDBJ whole genome shotgun (WGS) entry which is preliminary data.</text>
</comment>
<feature type="region of interest" description="Disordered" evidence="8">
    <location>
        <begin position="1069"/>
        <end position="1090"/>
    </location>
</feature>
<keyword evidence="5 7" id="KW-0346">Stress response</keyword>
<feature type="compositionally biased region" description="Low complexity" evidence="8">
    <location>
        <begin position="782"/>
        <end position="807"/>
    </location>
</feature>
<feature type="compositionally biased region" description="Low complexity" evidence="8">
    <location>
        <begin position="820"/>
        <end position="833"/>
    </location>
</feature>
<evidence type="ECO:0000313" key="10">
    <source>
        <dbReference type="Proteomes" id="UP000033483"/>
    </source>
</evidence>
<evidence type="ECO:0000256" key="7">
    <source>
        <dbReference type="RuleBase" id="RU049441"/>
    </source>
</evidence>
<dbReference type="GO" id="GO:0008270">
    <property type="term" value="F:zinc ion binding"/>
    <property type="evidence" value="ECO:0007669"/>
    <property type="project" value="TreeGrafter"/>
</dbReference>
<evidence type="ECO:0000256" key="4">
    <source>
        <dbReference type="ARBA" id="ARBA00022490"/>
    </source>
</evidence>
<evidence type="ECO:0000256" key="1">
    <source>
        <dbReference type="ARBA" id="ARBA00004496"/>
    </source>
</evidence>
<feature type="compositionally biased region" description="Acidic residues" evidence="8">
    <location>
        <begin position="535"/>
        <end position="566"/>
    </location>
</feature>
<sequence length="1304" mass="141026">MPTSNSRSAAQIPSSPRNTARYTNKDGTKVITVSRPSVAASATHPTSPTAHSNPAIAASSNLTATAATPTAAVAPQKPSSAVPSAHHDSVPAHHASDSPMSPASTKKAKKRQAAKSAKAADAASNINVLDAAREMALSVIANSSAASGASAIADSTQHTSAGPSLNGVSPDTGLPNSNQGDAAHSPATTSSDHLPQQTSKKNKKRKKKNKKTASVADSNDPAYLPHSNSHGQDYAANGHSHGHGHGHNHGLAHGHSHNHAHAHNHHHHNHHHQHSLPRDDPVWDIKPHEDRERIKEFWLNLDESERKSLVRLEKETVLKKMKDQQKNTCTCNVCGRKRTAIERELEGLYDSYYRELEQYAQEGNSTPFLTDAASGPHDFSTRRHPPMPGAFPRTPASQSRMIEHVPTDDYDDEDDLEEDAEEDEAGSDDDLEYDDDGLVDPRGQAQRQPDNDLVTFGQSLQVKEGILTVADDLLRNDGKRFIEMMEKLAERRMAREDGTYPSSHAGGDSMRHGYVLPANGVSHAPPVDHDHGFEDSTEPYDDEGDEGDEYEEEDGDGDEEDEEEMDDHQTEEQRMAEGRKMFQIFAARMFEQRVLSAYRKKLSADRSAKLMEELDKEERERQEREAAKAAKQQRKREKERAKKQAAAEAKARKEAEKAAEEAAKKAEKEAQAAKTRAKAEEKRKAKEAQRRAEEEERQRKEAERLHRIHEQERKNKEAKERQNKLREENRLKEKEAREAKEKEKEKKEREFKEKLEAEAAREREKEKEKEREREEKEKQAKTPVVAALASAAAPTPTATPTASASTAATASVSVSATVSASASASMSTAIPTTYPVTPSKPKSAVPATTTPARTPIPAMVKAPSSIANTPSAAITARKLSIPPGLYNSTLPLHGPNPIASAATPMSSMLPPQNGVAPGTQAPLHFGGLPISPATSSTLKGPMPVDQFLAHQPAVTAPPPGLSTSSLPPGLGPYNGRSMQDGMYQRYGSVDGLQAPPGLAMPQMKNFGGPPPGLSQPYESFNSLPIGSNSFGMASDSLQSAFSHGRQSSGSFDLSALGIANGFYHKPAPIGRPGSVAHSNRSNSTSQEDVNEHLGSRALLDDQDDIMPCSAQRPRVGSAAPGLVRPATFTASPFMETSSAFSLGGYSPWSTATTTNTAGFAPPAGIWGSSGSSGTGSLGFQSVNTLPARRKILSPPTLRRYLAAACQTFRDAGQAARDGFVDYAKIKRHIEAQLGHEVNERDLLDVSETLGNTNNGGGSFECRELAPGLRVIRWDPSTGEHTNQHQKPVVREPLDHVIGHGLGRV</sequence>
<feature type="compositionally biased region" description="Polar residues" evidence="8">
    <location>
        <begin position="1076"/>
        <end position="1087"/>
    </location>
</feature>
<dbReference type="EMBL" id="LAEV01002236">
    <property type="protein sequence ID" value="KKA26302.1"/>
    <property type="molecule type" value="Genomic_DNA"/>
</dbReference>
<feature type="compositionally biased region" description="Low complexity" evidence="8">
    <location>
        <begin position="844"/>
        <end position="855"/>
    </location>
</feature>
<dbReference type="Proteomes" id="UP000033483">
    <property type="component" value="Unassembled WGS sequence"/>
</dbReference>
<feature type="compositionally biased region" description="Basic and acidic residues" evidence="8">
    <location>
        <begin position="613"/>
        <end position="628"/>
    </location>
</feature>
<feature type="region of interest" description="Disordered" evidence="8">
    <location>
        <begin position="613"/>
        <end position="807"/>
    </location>
</feature>
<name>A0A0F4Z721_9PEZI</name>
<gene>
    <name evidence="9" type="ORF">TD95_001771</name>
</gene>
<comment type="subcellular location">
    <subcellularLocation>
        <location evidence="1 7">Cytoplasm</location>
    </subcellularLocation>
</comment>
<feature type="compositionally biased region" description="Low complexity" evidence="8">
    <location>
        <begin position="36"/>
        <end position="74"/>
    </location>
</feature>
<feature type="compositionally biased region" description="Polar residues" evidence="8">
    <location>
        <begin position="1"/>
        <end position="22"/>
    </location>
</feature>
<keyword evidence="6 7" id="KW-0175">Coiled coil</keyword>
<comment type="function">
    <text evidence="7">May act as a negative regulator of salt tolerance.</text>
</comment>
<dbReference type="GO" id="GO:0005739">
    <property type="term" value="C:mitochondrion"/>
    <property type="evidence" value="ECO:0007669"/>
    <property type="project" value="TreeGrafter"/>
</dbReference>
<evidence type="ECO:0000256" key="3">
    <source>
        <dbReference type="ARBA" id="ARBA00020733"/>
    </source>
</evidence>
<dbReference type="GO" id="GO:0007005">
    <property type="term" value="P:mitochondrion organization"/>
    <property type="evidence" value="ECO:0007669"/>
    <property type="project" value="TreeGrafter"/>
</dbReference>
<feature type="region of interest" description="Disordered" evidence="8">
    <location>
        <begin position="1"/>
        <end position="122"/>
    </location>
</feature>
<dbReference type="InterPro" id="IPR025279">
    <property type="entry name" value="NST1"/>
</dbReference>
<evidence type="ECO:0000256" key="8">
    <source>
        <dbReference type="SAM" id="MobiDB-lite"/>
    </source>
</evidence>
<evidence type="ECO:0000256" key="6">
    <source>
        <dbReference type="ARBA" id="ARBA00023054"/>
    </source>
</evidence>
<organism evidence="9 10">
    <name type="scientific">Thielaviopsis punctulata</name>
    <dbReference type="NCBI Taxonomy" id="72032"/>
    <lineage>
        <taxon>Eukaryota</taxon>
        <taxon>Fungi</taxon>
        <taxon>Dikarya</taxon>
        <taxon>Ascomycota</taxon>
        <taxon>Pezizomycotina</taxon>
        <taxon>Sordariomycetes</taxon>
        <taxon>Hypocreomycetidae</taxon>
        <taxon>Microascales</taxon>
        <taxon>Ceratocystidaceae</taxon>
        <taxon>Thielaviopsis</taxon>
    </lineage>
</organism>
<keyword evidence="10" id="KW-1185">Reference proteome</keyword>
<reference evidence="9 10" key="1">
    <citation type="submission" date="2015-03" db="EMBL/GenBank/DDBJ databases">
        <authorList>
            <person name="Radwan O."/>
            <person name="Al-Naeli F.A."/>
            <person name="Rendon G.A."/>
            <person name="Fields C."/>
        </authorList>
    </citation>
    <scope>NUCLEOTIDE SEQUENCE [LARGE SCALE GENOMIC DNA]</scope>
    <source>
        <strain evidence="9">CR-DP1</strain>
    </source>
</reference>
<comment type="similarity">
    <text evidence="2 7">Belongs to the NST1 family.</text>
</comment>